<keyword evidence="5" id="KW-1185">Reference proteome</keyword>
<dbReference type="InterPro" id="IPR041614">
    <property type="entry name" value="DprA_WH"/>
</dbReference>
<dbReference type="Proteomes" id="UP001500957">
    <property type="component" value="Unassembled WGS sequence"/>
</dbReference>
<evidence type="ECO:0000259" key="3">
    <source>
        <dbReference type="Pfam" id="PF17782"/>
    </source>
</evidence>
<evidence type="ECO:0000313" key="5">
    <source>
        <dbReference type="Proteomes" id="UP001500957"/>
    </source>
</evidence>
<dbReference type="Pfam" id="PF02481">
    <property type="entry name" value="DNA_processg_A"/>
    <property type="match status" value="1"/>
</dbReference>
<dbReference type="Gene3D" id="1.10.10.10">
    <property type="entry name" value="Winged helix-like DNA-binding domain superfamily/Winged helix DNA-binding domain"/>
    <property type="match status" value="1"/>
</dbReference>
<comment type="caution">
    <text evidence="4">The sequence shown here is derived from an EMBL/GenBank/DDBJ whole genome shotgun (WGS) entry which is preliminary data.</text>
</comment>
<dbReference type="InterPro" id="IPR057666">
    <property type="entry name" value="DrpA_SLOG"/>
</dbReference>
<accession>A0ABN1H7X6</accession>
<proteinExistence type="inferred from homology"/>
<evidence type="ECO:0000313" key="4">
    <source>
        <dbReference type="EMBL" id="GAA0632245.1"/>
    </source>
</evidence>
<dbReference type="SUPFAM" id="SSF102405">
    <property type="entry name" value="MCP/YpsA-like"/>
    <property type="match status" value="1"/>
</dbReference>
<dbReference type="PANTHER" id="PTHR43022">
    <property type="entry name" value="PROTEIN SMF"/>
    <property type="match status" value="1"/>
</dbReference>
<dbReference type="Gene3D" id="3.40.50.450">
    <property type="match status" value="1"/>
</dbReference>
<dbReference type="InterPro" id="IPR036388">
    <property type="entry name" value="WH-like_DNA-bd_sf"/>
</dbReference>
<protein>
    <submittedName>
        <fullName evidence="4">DNA-processing protein DprA</fullName>
    </submittedName>
</protein>
<evidence type="ECO:0000256" key="1">
    <source>
        <dbReference type="ARBA" id="ARBA00006525"/>
    </source>
</evidence>
<feature type="domain" description="DprA winged helix" evidence="3">
    <location>
        <begin position="308"/>
        <end position="367"/>
    </location>
</feature>
<dbReference type="Pfam" id="PF17782">
    <property type="entry name" value="WHD_DprA"/>
    <property type="match status" value="1"/>
</dbReference>
<evidence type="ECO:0000259" key="2">
    <source>
        <dbReference type="Pfam" id="PF02481"/>
    </source>
</evidence>
<dbReference type="PANTHER" id="PTHR43022:SF1">
    <property type="entry name" value="PROTEIN SMF"/>
    <property type="match status" value="1"/>
</dbReference>
<dbReference type="RefSeq" id="WP_344608082.1">
    <property type="nucleotide sequence ID" value="NZ_BAAAHE010000044.1"/>
</dbReference>
<dbReference type="EMBL" id="BAAAHE010000044">
    <property type="protein sequence ID" value="GAA0632245.1"/>
    <property type="molecule type" value="Genomic_DNA"/>
</dbReference>
<organism evidence="4 5">
    <name type="scientific">Sporichthya brevicatena</name>
    <dbReference type="NCBI Taxonomy" id="171442"/>
    <lineage>
        <taxon>Bacteria</taxon>
        <taxon>Bacillati</taxon>
        <taxon>Actinomycetota</taxon>
        <taxon>Actinomycetes</taxon>
        <taxon>Sporichthyales</taxon>
        <taxon>Sporichthyaceae</taxon>
        <taxon>Sporichthya</taxon>
    </lineage>
</organism>
<dbReference type="InterPro" id="IPR003488">
    <property type="entry name" value="DprA"/>
</dbReference>
<feature type="domain" description="Smf/DprA SLOG" evidence="2">
    <location>
        <begin position="83"/>
        <end position="294"/>
    </location>
</feature>
<name>A0ABN1H7X6_9ACTN</name>
<sequence length="377" mass="38962">MSAQLNLPLGPGQEALAALLAAAEPGDARLGTELDRWGPVELVRRVRTGCGGFPGAAALRRRLETVDGAEQLGRAAALDAVLVARGDPDWPTQLDDLGDSRPLALWLRGSVALRPALLRSAAVVGSRTASAYGLRVAADLGSELSERGWTVVSGAALGIDGAAHRGALAGGGPTVAVLASGLDVPYPVAHARLLDQIAEEGIVISESGFGTVPMRHRFLTRNRLIAALTRGTVVVEAAMRSGALSTARYAADLNRPLLAVPGPVTSTVSAGSNDLLRTRGAIPVTCAGEVIEDLGRIGADLAPARTAEERPHDALSRRQAEVIGALPARRPVAVDEVARRCGLDPAAASAELGQLALLGMVERIDGGWRPTRRGRGG</sequence>
<comment type="similarity">
    <text evidence="1">Belongs to the DprA/Smf family.</text>
</comment>
<gene>
    <name evidence="4" type="primary">dprA</name>
    <name evidence="4" type="ORF">GCM10009547_40100</name>
</gene>
<reference evidence="4 5" key="1">
    <citation type="journal article" date="2019" name="Int. J. Syst. Evol. Microbiol.">
        <title>The Global Catalogue of Microorganisms (GCM) 10K type strain sequencing project: providing services to taxonomists for standard genome sequencing and annotation.</title>
        <authorList>
            <consortium name="The Broad Institute Genomics Platform"/>
            <consortium name="The Broad Institute Genome Sequencing Center for Infectious Disease"/>
            <person name="Wu L."/>
            <person name="Ma J."/>
        </authorList>
    </citation>
    <scope>NUCLEOTIDE SEQUENCE [LARGE SCALE GENOMIC DNA]</scope>
    <source>
        <strain evidence="4 5">JCM 10671</strain>
    </source>
</reference>
<dbReference type="NCBIfam" id="TIGR00732">
    <property type="entry name" value="dprA"/>
    <property type="match status" value="1"/>
</dbReference>